<dbReference type="OrthoDB" id="9788209at2"/>
<dbReference type="Proteomes" id="UP000287352">
    <property type="component" value="Unassembled WGS sequence"/>
</dbReference>
<keyword evidence="2" id="KW-0238">DNA-binding</keyword>
<keyword evidence="1" id="KW-0805">Transcription regulation</keyword>
<dbReference type="CDD" id="cd01392">
    <property type="entry name" value="HTH_LacI"/>
    <property type="match status" value="1"/>
</dbReference>
<evidence type="ECO:0000313" key="7">
    <source>
        <dbReference type="Proteomes" id="UP000287352"/>
    </source>
</evidence>
<dbReference type="SUPFAM" id="SSF47413">
    <property type="entry name" value="lambda repressor-like DNA-binding domains"/>
    <property type="match status" value="1"/>
</dbReference>
<dbReference type="EMBL" id="BIFR01000001">
    <property type="protein sequence ID" value="GCE12069.1"/>
    <property type="molecule type" value="Genomic_DNA"/>
</dbReference>
<dbReference type="InterPro" id="IPR000843">
    <property type="entry name" value="HTH_LacI"/>
</dbReference>
<feature type="domain" description="HTH lacI-type" evidence="5">
    <location>
        <begin position="11"/>
        <end position="65"/>
    </location>
</feature>
<evidence type="ECO:0000256" key="4">
    <source>
        <dbReference type="SAM" id="MobiDB-lite"/>
    </source>
</evidence>
<feature type="compositionally biased region" description="Basic and acidic residues" evidence="4">
    <location>
        <begin position="346"/>
        <end position="357"/>
    </location>
</feature>
<dbReference type="SUPFAM" id="SSF53822">
    <property type="entry name" value="Periplasmic binding protein-like I"/>
    <property type="match status" value="1"/>
</dbReference>
<dbReference type="InterPro" id="IPR010982">
    <property type="entry name" value="Lambda_DNA-bd_dom_sf"/>
</dbReference>
<gene>
    <name evidence="6" type="ORF">KTT_19280</name>
</gene>
<sequence length="367" mass="40687">MLVEDYSHKRFTIAQIAAAAGVSIATVSKVINQRSDVSAATRARVERVIAERGYVTNRISVSLKKERMGLVNLVVPSLHAPSCLEILRGVEEMLPQAHLRLTLTCAHTAENDERQWLNSVIDGSVEGVVLVLAEETERYWHQLRTQGLPFVIIDRPGELGPNSPSVSTTHWAGGRAAVQYLHSLGHRHIGFILDSQAMSCTRDRLAGYRAALEEARIPFNADLIHYGSTTLNAGYVETGKLLDQDHPPTALLTETDEQALGAYRALHERGIRIPEEVSVISFEETILAHTITPSLTTIRQPLYEMGRTAVTMLQNLLEGKALNGTRVELATPLIERNSCGPRRRSHSLEDSSPDHRHQWQKNQIKGA</sequence>
<dbReference type="Gene3D" id="1.10.260.40">
    <property type="entry name" value="lambda repressor-like DNA-binding domains"/>
    <property type="match status" value="1"/>
</dbReference>
<dbReference type="AlphaFoldDB" id="A0A401ZYZ1"/>
<evidence type="ECO:0000259" key="5">
    <source>
        <dbReference type="PROSITE" id="PS50932"/>
    </source>
</evidence>
<evidence type="ECO:0000256" key="3">
    <source>
        <dbReference type="ARBA" id="ARBA00023163"/>
    </source>
</evidence>
<name>A0A401ZYZ1_9CHLR</name>
<dbReference type="PANTHER" id="PTHR30146:SF153">
    <property type="entry name" value="LACTOSE OPERON REPRESSOR"/>
    <property type="match status" value="1"/>
</dbReference>
<evidence type="ECO:0000313" key="6">
    <source>
        <dbReference type="EMBL" id="GCE12069.1"/>
    </source>
</evidence>
<accession>A0A401ZYZ1</accession>
<feature type="region of interest" description="Disordered" evidence="4">
    <location>
        <begin position="337"/>
        <end position="367"/>
    </location>
</feature>
<dbReference type="GO" id="GO:0003700">
    <property type="term" value="F:DNA-binding transcription factor activity"/>
    <property type="evidence" value="ECO:0007669"/>
    <property type="project" value="TreeGrafter"/>
</dbReference>
<dbReference type="SMART" id="SM00354">
    <property type="entry name" value="HTH_LACI"/>
    <property type="match status" value="1"/>
</dbReference>
<dbReference type="InterPro" id="IPR028082">
    <property type="entry name" value="Peripla_BP_I"/>
</dbReference>
<dbReference type="Pfam" id="PF00356">
    <property type="entry name" value="LacI"/>
    <property type="match status" value="1"/>
</dbReference>
<evidence type="ECO:0000256" key="1">
    <source>
        <dbReference type="ARBA" id="ARBA00023015"/>
    </source>
</evidence>
<dbReference type="PROSITE" id="PS50932">
    <property type="entry name" value="HTH_LACI_2"/>
    <property type="match status" value="1"/>
</dbReference>
<comment type="caution">
    <text evidence="6">The sequence shown here is derived from an EMBL/GenBank/DDBJ whole genome shotgun (WGS) entry which is preliminary data.</text>
</comment>
<dbReference type="Gene3D" id="3.40.50.2300">
    <property type="match status" value="2"/>
</dbReference>
<proteinExistence type="predicted"/>
<dbReference type="InterPro" id="IPR046335">
    <property type="entry name" value="LacI/GalR-like_sensor"/>
</dbReference>
<keyword evidence="3" id="KW-0804">Transcription</keyword>
<keyword evidence="7" id="KW-1185">Reference proteome</keyword>
<evidence type="ECO:0000256" key="2">
    <source>
        <dbReference type="ARBA" id="ARBA00023125"/>
    </source>
</evidence>
<dbReference type="PANTHER" id="PTHR30146">
    <property type="entry name" value="LACI-RELATED TRANSCRIPTIONAL REPRESSOR"/>
    <property type="match status" value="1"/>
</dbReference>
<dbReference type="Pfam" id="PF13377">
    <property type="entry name" value="Peripla_BP_3"/>
    <property type="match status" value="1"/>
</dbReference>
<reference evidence="7" key="1">
    <citation type="submission" date="2018-12" db="EMBL/GenBank/DDBJ databases">
        <title>Tengunoibacter tsumagoiensis gen. nov., sp. nov., Dictyobacter kobayashii sp. nov., D. alpinus sp. nov., and D. joshuensis sp. nov. and description of Dictyobacteraceae fam. nov. within the order Ktedonobacterales isolated from Tengu-no-mugimeshi.</title>
        <authorList>
            <person name="Wang C.M."/>
            <person name="Zheng Y."/>
            <person name="Sakai Y."/>
            <person name="Toyoda A."/>
            <person name="Minakuchi Y."/>
            <person name="Abe K."/>
            <person name="Yokota A."/>
            <person name="Yabe S."/>
        </authorList>
    </citation>
    <scope>NUCLEOTIDE SEQUENCE [LARGE SCALE GENOMIC DNA]</scope>
    <source>
        <strain evidence="7">Uno3</strain>
    </source>
</reference>
<dbReference type="GO" id="GO:0000976">
    <property type="term" value="F:transcription cis-regulatory region binding"/>
    <property type="evidence" value="ECO:0007669"/>
    <property type="project" value="TreeGrafter"/>
</dbReference>
<organism evidence="6 7">
    <name type="scientific">Tengunoibacter tsumagoiensis</name>
    <dbReference type="NCBI Taxonomy" id="2014871"/>
    <lineage>
        <taxon>Bacteria</taxon>
        <taxon>Bacillati</taxon>
        <taxon>Chloroflexota</taxon>
        <taxon>Ktedonobacteria</taxon>
        <taxon>Ktedonobacterales</taxon>
        <taxon>Dictyobacteraceae</taxon>
        <taxon>Tengunoibacter</taxon>
    </lineage>
</organism>
<protein>
    <submittedName>
        <fullName evidence="6">LacI family transcriptional regulator</fullName>
    </submittedName>
</protein>